<dbReference type="Gene3D" id="3.10.310.30">
    <property type="match status" value="1"/>
</dbReference>
<feature type="binding site" evidence="1">
    <location>
        <position position="455"/>
    </location>
    <ligand>
        <name>Mn(2+)</name>
        <dbReference type="ChEBI" id="CHEBI:29035"/>
        <label>1</label>
    </ligand>
</feature>
<keyword evidence="2" id="KW-1133">Transmembrane helix</keyword>
<dbReference type="OrthoDB" id="9759476at2"/>
<dbReference type="PANTHER" id="PTHR47618">
    <property type="entry name" value="BIFUNCTIONAL OLIGORIBONUCLEASE AND PAP PHOSPHATASE NRNA"/>
    <property type="match status" value="1"/>
</dbReference>
<dbReference type="PANTHER" id="PTHR47618:SF2">
    <property type="entry name" value="CYCLIC-DI-AMP PHOSPHODIESTERASE GDPP"/>
    <property type="match status" value="1"/>
</dbReference>
<evidence type="ECO:0000256" key="2">
    <source>
        <dbReference type="SAM" id="Phobius"/>
    </source>
</evidence>
<dbReference type="SUPFAM" id="SSF64182">
    <property type="entry name" value="DHH phosphoesterases"/>
    <property type="match status" value="1"/>
</dbReference>
<dbReference type="Gene3D" id="3.30.450.20">
    <property type="entry name" value="PAS domain"/>
    <property type="match status" value="1"/>
</dbReference>
<dbReference type="InterPro" id="IPR014528">
    <property type="entry name" value="GdpP/PdeA"/>
</dbReference>
<evidence type="ECO:0000313" key="5">
    <source>
        <dbReference type="Proteomes" id="UP000279029"/>
    </source>
</evidence>
<feature type="binding site" evidence="1">
    <location>
        <position position="387"/>
    </location>
    <ligand>
        <name>Mn(2+)</name>
        <dbReference type="ChEBI" id="CHEBI:29035"/>
        <label>2</label>
    </ligand>
</feature>
<dbReference type="PIRSF" id="PIRSF026583">
    <property type="entry name" value="YybT"/>
    <property type="match status" value="1"/>
</dbReference>
<feature type="transmembrane region" description="Helical" evidence="2">
    <location>
        <begin position="21"/>
        <end position="37"/>
    </location>
</feature>
<sequence>MNQKKQVAFNQRIQKFFTWPLFYMIVITFMTIVMLIIERSMGIFFVILWLIAGVIGYFMNRTTRKHLMSEVINFALSFSGVQKDYLDKLELPNVILDPEAKIRWCNEAFNILVGTMEDVDESKIIEMNINDIIPSLNREMLPSEMEGQIEKIFEIGERHYRVIAKHMRIEMNSKELDLVNLTENEEQLLYTLYFFDISKERMLEQKNNDQKAVAALIYIDNYEEVLNSIEDVRRPLLVALIDRNLSKFANKIDGVLKKFEKDQYILVFQQKYMEELKNNKFSILDEIRSISIGNELPVTMSMGIGINEFSYLQSVEFGRMALDLALGRGGDQAVVKKNDKFSFYGGKTRGVEKSTRVKARIKAYAFRELIEESDRVIIMGHKRQDLDSLGAAVGIYACAKLLDKPANIVINDVTSSVKTLHTQLIENDHYPKNLFVTGQEAISYIKEKTLLVVVDVNRPSYTEHMELLDYFKNIVVFDHHRVSSEPIENPVLSYIESYASSTCEMVTEILRYISDKVKLEPIEADALFAGITVDTKNFVIKTGVKTFEAAAFLKRSGADVIRVRGFFKNDMASYKAKATAVRDCQIYSDHMAISVCPSDVENPSLVAAQAADELLNISDIKASFVLSDIEGTIYISARSYDSINVQLIMEKLGGGGHLSVAGAQIPNETIDGVIIKLKEALDNYSEEGETT</sequence>
<accession>A0A3P7PCP5</accession>
<dbReference type="Pfam" id="PF02272">
    <property type="entry name" value="DHHA1"/>
    <property type="match status" value="1"/>
</dbReference>
<evidence type="ECO:0000259" key="3">
    <source>
        <dbReference type="PROSITE" id="PS50887"/>
    </source>
</evidence>
<dbReference type="Pfam" id="PF24898">
    <property type="entry name" value="GGDEF_GdpP"/>
    <property type="match status" value="1"/>
</dbReference>
<evidence type="ECO:0000313" key="4">
    <source>
        <dbReference type="EMBL" id="VDN47833.1"/>
    </source>
</evidence>
<dbReference type="InterPro" id="IPR000160">
    <property type="entry name" value="GGDEF_dom"/>
</dbReference>
<dbReference type="Gene3D" id="3.90.1640.10">
    <property type="entry name" value="inorganic pyrophosphatase (n-terminal core)"/>
    <property type="match status" value="1"/>
</dbReference>
<dbReference type="InterPro" id="IPR051319">
    <property type="entry name" value="Oligoribo/pAp-PDE_c-di-AMP_PDE"/>
</dbReference>
<feature type="binding site" evidence="1">
    <location>
        <position position="385"/>
    </location>
    <ligand>
        <name>Mn(2+)</name>
        <dbReference type="ChEBI" id="CHEBI:29035"/>
        <label>1</label>
    </ligand>
</feature>
<name>A0A3P7PCP5_9FIRM</name>
<dbReference type="GO" id="GO:0003676">
    <property type="term" value="F:nucleic acid binding"/>
    <property type="evidence" value="ECO:0007669"/>
    <property type="project" value="InterPro"/>
</dbReference>
<keyword evidence="2" id="KW-0472">Membrane</keyword>
<feature type="binding site" evidence="1">
    <location>
        <position position="455"/>
    </location>
    <ligand>
        <name>Mn(2+)</name>
        <dbReference type="ChEBI" id="CHEBI:29035"/>
        <label>2</label>
    </ligand>
</feature>
<keyword evidence="5" id="KW-1185">Reference proteome</keyword>
<dbReference type="KEGG" id="cbar:PATL70BA_1957"/>
<keyword evidence="1" id="KW-0464">Manganese</keyword>
<dbReference type="InterPro" id="IPR038763">
    <property type="entry name" value="DHH_sf"/>
</dbReference>
<reference evidence="4 5" key="1">
    <citation type="submission" date="2018-09" db="EMBL/GenBank/DDBJ databases">
        <authorList>
            <person name="Postec A."/>
        </authorList>
    </citation>
    <scope>NUCLEOTIDE SEQUENCE [LARGE SCALE GENOMIC DNA]</scope>
    <source>
        <strain evidence="4">70B-A</strain>
    </source>
</reference>
<dbReference type="Pfam" id="PF01368">
    <property type="entry name" value="DHH"/>
    <property type="match status" value="1"/>
</dbReference>
<dbReference type="Proteomes" id="UP000279029">
    <property type="component" value="Chromosome"/>
</dbReference>
<dbReference type="AlphaFoldDB" id="A0A3P7PCP5"/>
<proteinExistence type="predicted"/>
<feature type="domain" description="GGDEF" evidence="3">
    <location>
        <begin position="210"/>
        <end position="338"/>
    </location>
</feature>
<organism evidence="4 5">
    <name type="scientific">Petrocella atlantisensis</name>
    <dbReference type="NCBI Taxonomy" id="2173034"/>
    <lineage>
        <taxon>Bacteria</taxon>
        <taxon>Bacillati</taxon>
        <taxon>Bacillota</taxon>
        <taxon>Clostridia</taxon>
        <taxon>Lachnospirales</taxon>
        <taxon>Vallitaleaceae</taxon>
        <taxon>Petrocella</taxon>
    </lineage>
</organism>
<dbReference type="InterPro" id="IPR003156">
    <property type="entry name" value="DHHA1_dom"/>
</dbReference>
<feature type="binding site" evidence="1">
    <location>
        <position position="381"/>
    </location>
    <ligand>
        <name>Mn(2+)</name>
        <dbReference type="ChEBI" id="CHEBI:29035"/>
        <label>1</label>
    </ligand>
</feature>
<keyword evidence="1" id="KW-0479">Metal-binding</keyword>
<dbReference type="RefSeq" id="WP_125137078.1">
    <property type="nucleotide sequence ID" value="NZ_LR130778.1"/>
</dbReference>
<dbReference type="GO" id="GO:0046872">
    <property type="term" value="F:metal ion binding"/>
    <property type="evidence" value="ECO:0007669"/>
    <property type="project" value="UniProtKB-KW"/>
</dbReference>
<feature type="transmembrane region" description="Helical" evidence="2">
    <location>
        <begin position="43"/>
        <end position="60"/>
    </location>
</feature>
<evidence type="ECO:0000256" key="1">
    <source>
        <dbReference type="PIRSR" id="PIRSR026583-50"/>
    </source>
</evidence>
<feature type="binding site" evidence="1">
    <location>
        <position position="479"/>
    </location>
    <ligand>
        <name>Mn(2+)</name>
        <dbReference type="ChEBI" id="CHEBI:29035"/>
        <label>2</label>
    </ligand>
</feature>
<comment type="cofactor">
    <cofactor evidence="1">
        <name>Mn(2+)</name>
        <dbReference type="ChEBI" id="CHEBI:29035"/>
    </cofactor>
    <text evidence="1">For phosphodiesterase activity, probably binds 2 Mn(2+) per subunit.</text>
</comment>
<feature type="binding site" evidence="1">
    <location>
        <position position="534"/>
    </location>
    <ligand>
        <name>Mn(2+)</name>
        <dbReference type="ChEBI" id="CHEBI:29035"/>
        <label>2</label>
    </ligand>
</feature>
<dbReference type="FunFam" id="3.90.1640.10:FF:000002">
    <property type="entry name" value="Cyclic-di-AMP phosphodiesterase"/>
    <property type="match status" value="1"/>
</dbReference>
<protein>
    <submittedName>
        <fullName evidence="4">DHH family phosphoesterase</fullName>
    </submittedName>
</protein>
<keyword evidence="2" id="KW-0812">Transmembrane</keyword>
<dbReference type="InterPro" id="IPR001667">
    <property type="entry name" value="DDH_dom"/>
</dbReference>
<dbReference type="EMBL" id="LR130778">
    <property type="protein sequence ID" value="VDN47833.1"/>
    <property type="molecule type" value="Genomic_DNA"/>
</dbReference>
<gene>
    <name evidence="4" type="ORF">PATL70BA_1957</name>
</gene>
<dbReference type="PROSITE" id="PS50887">
    <property type="entry name" value="GGDEF"/>
    <property type="match status" value="1"/>
</dbReference>